<dbReference type="PANTHER" id="PTHR47234">
    <property type="match status" value="1"/>
</dbReference>
<dbReference type="AlphaFoldDB" id="A0A502L0G1"/>
<proteinExistence type="inferred from homology"/>
<evidence type="ECO:0000259" key="11">
    <source>
        <dbReference type="Pfam" id="PF00593"/>
    </source>
</evidence>
<evidence type="ECO:0000256" key="9">
    <source>
        <dbReference type="RuleBase" id="RU003357"/>
    </source>
</evidence>
<keyword evidence="6 8" id="KW-0472">Membrane</keyword>
<dbReference type="SUPFAM" id="SSF56935">
    <property type="entry name" value="Porins"/>
    <property type="match status" value="1"/>
</dbReference>
<evidence type="ECO:0000256" key="10">
    <source>
        <dbReference type="SAM" id="SignalP"/>
    </source>
</evidence>
<accession>A0A502L0G1</accession>
<feature type="domain" description="TonB-dependent receptor-like beta-barrel" evidence="11">
    <location>
        <begin position="367"/>
        <end position="904"/>
    </location>
</feature>
<comment type="caution">
    <text evidence="13">The sequence shown here is derived from an EMBL/GenBank/DDBJ whole genome shotgun (WGS) entry which is preliminary data.</text>
</comment>
<keyword evidence="10" id="KW-0732">Signal</keyword>
<gene>
    <name evidence="13" type="ORF">EPA86_12640</name>
</gene>
<organism evidence="13 14">
    <name type="scientific">Litorilituus lipolyticus</name>
    <dbReference type="NCBI Taxonomy" id="2491017"/>
    <lineage>
        <taxon>Bacteria</taxon>
        <taxon>Pseudomonadati</taxon>
        <taxon>Pseudomonadota</taxon>
        <taxon>Gammaproteobacteria</taxon>
        <taxon>Alteromonadales</taxon>
        <taxon>Colwelliaceae</taxon>
        <taxon>Litorilituus</taxon>
    </lineage>
</organism>
<dbReference type="Proteomes" id="UP000315303">
    <property type="component" value="Unassembled WGS sequence"/>
</dbReference>
<keyword evidence="5 9" id="KW-0798">TonB box</keyword>
<dbReference type="PROSITE" id="PS52016">
    <property type="entry name" value="TONB_DEPENDENT_REC_3"/>
    <property type="match status" value="1"/>
</dbReference>
<dbReference type="InterPro" id="IPR039426">
    <property type="entry name" value="TonB-dep_rcpt-like"/>
</dbReference>
<sequence length="937" mass="103474">MFKLKPISIALLAFTTSTYALAEESSEQANAEETEKIVVTGSRIARPGVETASPVVSIDVEELSITGSMNVAEVLAVLPQFAAGIESSSNSYNPGNAGLATVNLRGLGSHRTLVLINGHRPTQMVDSSGRLVSDMQNIPASLIDRVEVLTGGASAVYGSDAVAGVVNVILKKDFEGFDANIQAYSTEERDGETQALSFSYGTNFNNDKGNVVISADYYNQEAMTYASRPGSNGQTTYINNPDGDIPNEVILNNVGWADYNIPTDRPTFMSGNSYDYFQFNRNDDGTLGEGYRAILDSELHDYYKQSHDLNPNMYSSVGPQNSITPYDRLSVNLRTGYEITDNIYLTGDVSYSKVSSVNTIDPEFLFSWNGWVNVYDAPFDVPQVVIDAAESDNTSWIAIPYTFNDLGNRTTEVDREYVSASFALEGDLNNGWNWDVYLAGGKTSVDETSMNRINTDRWWGFELFGECEETNSCAVMNPFEPLSQEVVDYIKLDPFTDTSETHQYTLAATLAGDIMELPAGDLMFSTGFEIRKEGLKVTPSQVSLEGTNRGNTKGATDVDRDIQEVYVEFIAPLVKDVMLVQSLEAEVAYRYANYTYAGSNDSWKAGLNWAVDDNLRVRSNYSKAVRAPQLTELFRPEEVIFSRYMDPCDSEELDNGANDELRRANCAALGLPSDFESEMRITGGSYTTVQGNDTLTVETAYTLTTGIVFTPTYIEDFSISIDYFDIDLTGGITKFGAANTAEMCVDANSIDNVFCPLVTRKEDGNISNIFDTYVNANKMRRRGLDIQSYYSQEMGDYGEIDLNLYATHLLESSFTESELAGADKREWVGVNGTPEWKASFSVAYTLSDFRASWQTNYSSSVLYARNATAEDYSQYKLPASTLHNVRFSYDLTDQTNIYFGINNVTDKDWLGIPGASMGGSTYPISGRGYYAGVNLNF</sequence>
<comment type="similarity">
    <text evidence="8 9">Belongs to the TonB-dependent receptor family.</text>
</comment>
<keyword evidence="3 8" id="KW-1134">Transmembrane beta strand</keyword>
<dbReference type="InterPro" id="IPR036942">
    <property type="entry name" value="Beta-barrel_TonB_sf"/>
</dbReference>
<keyword evidence="4 8" id="KW-0812">Transmembrane</keyword>
<dbReference type="PANTHER" id="PTHR47234:SF2">
    <property type="entry name" value="TONB-DEPENDENT RECEPTOR"/>
    <property type="match status" value="1"/>
</dbReference>
<comment type="subcellular location">
    <subcellularLocation>
        <location evidence="1 8">Cell outer membrane</location>
        <topology evidence="1 8">Multi-pass membrane protein</topology>
    </subcellularLocation>
</comment>
<dbReference type="EMBL" id="SAWY01000027">
    <property type="protein sequence ID" value="TPH13957.1"/>
    <property type="molecule type" value="Genomic_DNA"/>
</dbReference>
<evidence type="ECO:0000256" key="4">
    <source>
        <dbReference type="ARBA" id="ARBA00022692"/>
    </source>
</evidence>
<keyword evidence="2 8" id="KW-0813">Transport</keyword>
<dbReference type="InterPro" id="IPR037066">
    <property type="entry name" value="Plug_dom_sf"/>
</dbReference>
<dbReference type="Pfam" id="PF00593">
    <property type="entry name" value="TonB_dep_Rec_b-barrel"/>
    <property type="match status" value="1"/>
</dbReference>
<dbReference type="GO" id="GO:0009279">
    <property type="term" value="C:cell outer membrane"/>
    <property type="evidence" value="ECO:0007669"/>
    <property type="project" value="UniProtKB-SubCell"/>
</dbReference>
<dbReference type="Gene3D" id="2.40.170.20">
    <property type="entry name" value="TonB-dependent receptor, beta-barrel domain"/>
    <property type="match status" value="1"/>
</dbReference>
<evidence type="ECO:0008006" key="15">
    <source>
        <dbReference type="Google" id="ProtNLM"/>
    </source>
</evidence>
<reference evidence="13 14" key="1">
    <citation type="submission" date="2019-01" db="EMBL/GenBank/DDBJ databases">
        <title>Litorilituus lipolytica sp. nov., isolated from intertidal sand of the Yellow Sea in China.</title>
        <authorList>
            <person name="Liu A."/>
        </authorList>
    </citation>
    <scope>NUCLEOTIDE SEQUENCE [LARGE SCALE GENOMIC DNA]</scope>
    <source>
        <strain evidence="13 14">RZ04</strain>
    </source>
</reference>
<dbReference type="RefSeq" id="WP_140604142.1">
    <property type="nucleotide sequence ID" value="NZ_SAWY01000027.1"/>
</dbReference>
<dbReference type="InterPro" id="IPR000531">
    <property type="entry name" value="Beta-barrel_TonB"/>
</dbReference>
<dbReference type="Pfam" id="PF07715">
    <property type="entry name" value="Plug"/>
    <property type="match status" value="1"/>
</dbReference>
<evidence type="ECO:0000313" key="14">
    <source>
        <dbReference type="Proteomes" id="UP000315303"/>
    </source>
</evidence>
<evidence type="ECO:0000256" key="8">
    <source>
        <dbReference type="PROSITE-ProRule" id="PRU01360"/>
    </source>
</evidence>
<evidence type="ECO:0000313" key="13">
    <source>
        <dbReference type="EMBL" id="TPH13957.1"/>
    </source>
</evidence>
<feature type="chain" id="PRO_5021484378" description="TonB-dependent receptor" evidence="10">
    <location>
        <begin position="23"/>
        <end position="937"/>
    </location>
</feature>
<name>A0A502L0G1_9GAMM</name>
<evidence type="ECO:0000256" key="1">
    <source>
        <dbReference type="ARBA" id="ARBA00004571"/>
    </source>
</evidence>
<evidence type="ECO:0000256" key="5">
    <source>
        <dbReference type="ARBA" id="ARBA00023077"/>
    </source>
</evidence>
<feature type="domain" description="TonB-dependent receptor plug" evidence="12">
    <location>
        <begin position="50"/>
        <end position="165"/>
    </location>
</feature>
<keyword evidence="14" id="KW-1185">Reference proteome</keyword>
<evidence type="ECO:0000256" key="6">
    <source>
        <dbReference type="ARBA" id="ARBA00023136"/>
    </source>
</evidence>
<feature type="signal peptide" evidence="10">
    <location>
        <begin position="1"/>
        <end position="22"/>
    </location>
</feature>
<evidence type="ECO:0000259" key="12">
    <source>
        <dbReference type="Pfam" id="PF07715"/>
    </source>
</evidence>
<dbReference type="OrthoDB" id="176248at2"/>
<protein>
    <recommendedName>
        <fullName evidence="15">TonB-dependent receptor</fullName>
    </recommendedName>
</protein>
<dbReference type="Gene3D" id="2.170.130.10">
    <property type="entry name" value="TonB-dependent receptor, plug domain"/>
    <property type="match status" value="1"/>
</dbReference>
<evidence type="ECO:0000256" key="2">
    <source>
        <dbReference type="ARBA" id="ARBA00022448"/>
    </source>
</evidence>
<dbReference type="InterPro" id="IPR012910">
    <property type="entry name" value="Plug_dom"/>
</dbReference>
<evidence type="ECO:0000256" key="3">
    <source>
        <dbReference type="ARBA" id="ARBA00022452"/>
    </source>
</evidence>
<evidence type="ECO:0000256" key="7">
    <source>
        <dbReference type="ARBA" id="ARBA00023237"/>
    </source>
</evidence>
<keyword evidence="7 8" id="KW-0998">Cell outer membrane</keyword>